<dbReference type="GO" id="GO:0008233">
    <property type="term" value="F:peptidase activity"/>
    <property type="evidence" value="ECO:0007669"/>
    <property type="project" value="UniProtKB-KW"/>
</dbReference>
<feature type="transmembrane region" description="Helical" evidence="7">
    <location>
        <begin position="7"/>
        <end position="25"/>
    </location>
</feature>
<dbReference type="PIRSF" id="PIRSF005651">
    <property type="entry name" value="HflC"/>
    <property type="match status" value="1"/>
</dbReference>
<keyword evidence="9" id="KW-0645">Protease</keyword>
<evidence type="ECO:0000256" key="5">
    <source>
        <dbReference type="ARBA" id="ARBA00023136"/>
    </source>
</evidence>
<dbReference type="Pfam" id="PF01145">
    <property type="entry name" value="Band_7"/>
    <property type="match status" value="1"/>
</dbReference>
<dbReference type="GO" id="GO:0006508">
    <property type="term" value="P:proteolysis"/>
    <property type="evidence" value="ECO:0007669"/>
    <property type="project" value="UniProtKB-KW"/>
</dbReference>
<keyword evidence="3 7" id="KW-0812">Transmembrane</keyword>
<evidence type="ECO:0000256" key="7">
    <source>
        <dbReference type="SAM" id="Phobius"/>
    </source>
</evidence>
<dbReference type="InterPro" id="IPR001972">
    <property type="entry name" value="Stomatin_HflK_fam"/>
</dbReference>
<evidence type="ECO:0000259" key="8">
    <source>
        <dbReference type="SMART" id="SM00244"/>
    </source>
</evidence>
<name>A0A7C3RLN1_DICTH</name>
<evidence type="ECO:0000256" key="6">
    <source>
        <dbReference type="PIRNR" id="PIRNR005651"/>
    </source>
</evidence>
<keyword evidence="4 7" id="KW-1133">Transmembrane helix</keyword>
<reference evidence="9" key="1">
    <citation type="journal article" date="2020" name="mSystems">
        <title>Genome- and Community-Level Interaction Insights into Carbon Utilization and Element Cycling Functions of Hydrothermarchaeota in Hydrothermal Sediment.</title>
        <authorList>
            <person name="Zhou Z."/>
            <person name="Liu Y."/>
            <person name="Xu W."/>
            <person name="Pan J."/>
            <person name="Luo Z.H."/>
            <person name="Li M."/>
        </authorList>
    </citation>
    <scope>NUCLEOTIDE SEQUENCE [LARGE SCALE GENOMIC DNA]</scope>
    <source>
        <strain evidence="9">SpSt-81</strain>
    </source>
</reference>
<keyword evidence="5 7" id="KW-0472">Membrane</keyword>
<comment type="function">
    <text evidence="6">HflC and HflK could regulate a protease.</text>
</comment>
<accession>A0A7C3RLN1</accession>
<organism evidence="9">
    <name type="scientific">Dictyoglomus thermophilum</name>
    <dbReference type="NCBI Taxonomy" id="14"/>
    <lineage>
        <taxon>Bacteria</taxon>
        <taxon>Pseudomonadati</taxon>
        <taxon>Dictyoglomota</taxon>
        <taxon>Dictyoglomia</taxon>
        <taxon>Dictyoglomales</taxon>
        <taxon>Dictyoglomaceae</taxon>
        <taxon>Dictyoglomus</taxon>
    </lineage>
</organism>
<dbReference type="SUPFAM" id="SSF117892">
    <property type="entry name" value="Band 7/SPFH domain"/>
    <property type="match status" value="1"/>
</dbReference>
<dbReference type="SMART" id="SM00244">
    <property type="entry name" value="PHB"/>
    <property type="match status" value="1"/>
</dbReference>
<evidence type="ECO:0000256" key="3">
    <source>
        <dbReference type="ARBA" id="ARBA00022692"/>
    </source>
</evidence>
<dbReference type="InterPro" id="IPR001107">
    <property type="entry name" value="Band_7"/>
</dbReference>
<evidence type="ECO:0000313" key="9">
    <source>
        <dbReference type="EMBL" id="HFX14183.1"/>
    </source>
</evidence>
<gene>
    <name evidence="9" type="ORF">ENW00_08600</name>
</gene>
<dbReference type="AlphaFoldDB" id="A0A7C3RLN1"/>
<dbReference type="InterPro" id="IPR010200">
    <property type="entry name" value="HflC"/>
</dbReference>
<feature type="domain" description="Band 7" evidence="8">
    <location>
        <begin position="20"/>
        <end position="182"/>
    </location>
</feature>
<sequence>MKWGITFFIIMIIFFVIFLFSAFTVDITKQAVILEFGKPVRVIREPGLYFRKPFIQQIVFFEKRILEYDSEPTLVVTKDKKSMILDSFALFRIADPVLFLKTVRNEIGAQARLDDIIYSEMRRIVGQYDFDDIVSIKREEVFEEVTKSSQEKAKELGIEISTVRMKRVSVPEENLRKIYDSMIAERERQAALYRAEGQREAQRIKSEAEKKKVVILSEAYRKAQELKGSGESEASRILQSALSSNPEFYQFLKSLEIYKKTLPGNVLIITPDSEIFKYLRSK</sequence>
<dbReference type="PANTHER" id="PTHR42911">
    <property type="entry name" value="MODULATOR OF FTSH PROTEASE HFLC"/>
    <property type="match status" value="1"/>
</dbReference>
<dbReference type="InterPro" id="IPR036013">
    <property type="entry name" value="Band_7/SPFH_dom_sf"/>
</dbReference>
<keyword evidence="9" id="KW-0378">Hydrolase</keyword>
<dbReference type="EMBL" id="DTIN01000039">
    <property type="protein sequence ID" value="HFX14183.1"/>
    <property type="molecule type" value="Genomic_DNA"/>
</dbReference>
<dbReference type="PRINTS" id="PR00721">
    <property type="entry name" value="STOMATIN"/>
</dbReference>
<proteinExistence type="inferred from homology"/>
<dbReference type="PANTHER" id="PTHR42911:SF1">
    <property type="entry name" value="MODULATOR OF FTSH PROTEASE HFLC"/>
    <property type="match status" value="1"/>
</dbReference>
<dbReference type="CDD" id="cd03405">
    <property type="entry name" value="SPFH_HflC"/>
    <property type="match status" value="1"/>
</dbReference>
<dbReference type="Gene3D" id="3.30.479.30">
    <property type="entry name" value="Band 7 domain"/>
    <property type="match status" value="1"/>
</dbReference>
<dbReference type="GO" id="GO:0016020">
    <property type="term" value="C:membrane"/>
    <property type="evidence" value="ECO:0007669"/>
    <property type="project" value="UniProtKB-SubCell"/>
</dbReference>
<comment type="similarity">
    <text evidence="2 6">Belongs to the band 7/mec-2 family. HflC subfamily.</text>
</comment>
<evidence type="ECO:0000256" key="2">
    <source>
        <dbReference type="ARBA" id="ARBA00007862"/>
    </source>
</evidence>
<evidence type="ECO:0000256" key="4">
    <source>
        <dbReference type="ARBA" id="ARBA00022989"/>
    </source>
</evidence>
<protein>
    <recommendedName>
        <fullName evidence="6">Protein HflC</fullName>
    </recommendedName>
</protein>
<evidence type="ECO:0000256" key="1">
    <source>
        <dbReference type="ARBA" id="ARBA00004167"/>
    </source>
</evidence>
<comment type="caution">
    <text evidence="9">The sequence shown here is derived from an EMBL/GenBank/DDBJ whole genome shotgun (WGS) entry which is preliminary data.</text>
</comment>
<comment type="subcellular location">
    <subcellularLocation>
        <location evidence="1">Membrane</location>
        <topology evidence="1">Single-pass membrane protein</topology>
    </subcellularLocation>
</comment>